<protein>
    <recommendedName>
        <fullName evidence="8">Glycosyltransferase</fullName>
        <ecNumber evidence="8">2.4.1.-</ecNumber>
    </recommendedName>
</protein>
<accession>A0AAV6WL30</accession>
<dbReference type="Proteomes" id="UP000826271">
    <property type="component" value="Unassembled WGS sequence"/>
</dbReference>
<dbReference type="PROSITE" id="PS00375">
    <property type="entry name" value="UDPGT"/>
    <property type="match status" value="1"/>
</dbReference>
<dbReference type="EC" id="2.4.1.-" evidence="8"/>
<dbReference type="GO" id="GO:0080044">
    <property type="term" value="F:quercetin 7-O-glucosyltransferase activity"/>
    <property type="evidence" value="ECO:0007669"/>
    <property type="project" value="TreeGrafter"/>
</dbReference>
<evidence type="ECO:0000256" key="5">
    <source>
        <dbReference type="ARBA" id="ARBA00050360"/>
    </source>
</evidence>
<comment type="similarity">
    <text evidence="2 7">Belongs to the UDP-glycosyltransferase family.</text>
</comment>
<organism evidence="9 10">
    <name type="scientific">Buddleja alternifolia</name>
    <dbReference type="NCBI Taxonomy" id="168488"/>
    <lineage>
        <taxon>Eukaryota</taxon>
        <taxon>Viridiplantae</taxon>
        <taxon>Streptophyta</taxon>
        <taxon>Embryophyta</taxon>
        <taxon>Tracheophyta</taxon>
        <taxon>Spermatophyta</taxon>
        <taxon>Magnoliopsida</taxon>
        <taxon>eudicotyledons</taxon>
        <taxon>Gunneridae</taxon>
        <taxon>Pentapetalae</taxon>
        <taxon>asterids</taxon>
        <taxon>lamiids</taxon>
        <taxon>Lamiales</taxon>
        <taxon>Scrophulariaceae</taxon>
        <taxon>Buddlejeae</taxon>
        <taxon>Buddleja</taxon>
    </lineage>
</organism>
<evidence type="ECO:0000313" key="10">
    <source>
        <dbReference type="Proteomes" id="UP000826271"/>
    </source>
</evidence>
<evidence type="ECO:0000256" key="4">
    <source>
        <dbReference type="ARBA" id="ARBA00022729"/>
    </source>
</evidence>
<dbReference type="GO" id="GO:0102816">
    <property type="term" value="F:UDP-D-glucose:delphinidin 3-O-glucosyl-5-O-caffeoylglucoside -O-beta-D-glucosyltransferase activity"/>
    <property type="evidence" value="ECO:0007669"/>
    <property type="project" value="UniProtKB-EC"/>
</dbReference>
<evidence type="ECO:0000256" key="7">
    <source>
        <dbReference type="RuleBase" id="RU003718"/>
    </source>
</evidence>
<evidence type="ECO:0000256" key="1">
    <source>
        <dbReference type="ARBA" id="ARBA00004935"/>
    </source>
</evidence>
<dbReference type="Gene3D" id="3.40.50.2000">
    <property type="entry name" value="Glycogen Phosphorylase B"/>
    <property type="match status" value="2"/>
</dbReference>
<evidence type="ECO:0000256" key="6">
    <source>
        <dbReference type="ARBA" id="ARBA00056922"/>
    </source>
</evidence>
<dbReference type="SUPFAM" id="SSF53756">
    <property type="entry name" value="UDP-Glycosyltransferase/glycogen phosphorylase"/>
    <property type="match status" value="1"/>
</dbReference>
<evidence type="ECO:0000256" key="3">
    <source>
        <dbReference type="ARBA" id="ARBA00022679"/>
    </source>
</evidence>
<gene>
    <name evidence="9" type="ORF">BUALT_Bualt14G0029500</name>
</gene>
<dbReference type="CDD" id="cd03784">
    <property type="entry name" value="GT1_Gtf-like"/>
    <property type="match status" value="1"/>
</dbReference>
<dbReference type="EMBL" id="WHWC01000014">
    <property type="protein sequence ID" value="KAG8369590.1"/>
    <property type="molecule type" value="Genomic_DNA"/>
</dbReference>
<evidence type="ECO:0000256" key="8">
    <source>
        <dbReference type="RuleBase" id="RU362057"/>
    </source>
</evidence>
<name>A0AAV6WL30_9LAMI</name>
<dbReference type="GO" id="GO:0080043">
    <property type="term" value="F:quercetin 3-O-glucosyltransferase activity"/>
    <property type="evidence" value="ECO:0007669"/>
    <property type="project" value="TreeGrafter"/>
</dbReference>
<dbReference type="InterPro" id="IPR002213">
    <property type="entry name" value="UDP_glucos_trans"/>
</dbReference>
<proteinExistence type="inferred from homology"/>
<dbReference type="Pfam" id="PF00201">
    <property type="entry name" value="UDPGT"/>
    <property type="match status" value="1"/>
</dbReference>
<comment type="pathway">
    <text evidence="1">Pigment biosynthesis; anthocyanin biosynthesis.</text>
</comment>
<keyword evidence="4" id="KW-0732">Signal</keyword>
<reference evidence="9" key="1">
    <citation type="submission" date="2019-10" db="EMBL/GenBank/DDBJ databases">
        <authorList>
            <person name="Zhang R."/>
            <person name="Pan Y."/>
            <person name="Wang J."/>
            <person name="Ma R."/>
            <person name="Yu S."/>
        </authorList>
    </citation>
    <scope>NUCLEOTIDE SEQUENCE</scope>
    <source>
        <strain evidence="9">LA-IB0</strain>
        <tissue evidence="9">Leaf</tissue>
    </source>
</reference>
<evidence type="ECO:0000313" key="9">
    <source>
        <dbReference type="EMBL" id="KAG8369590.1"/>
    </source>
</evidence>
<keyword evidence="3 7" id="KW-0808">Transferase</keyword>
<comment type="caution">
    <text evidence="9">The sequence shown here is derived from an EMBL/GenBank/DDBJ whole genome shotgun (WGS) entry which is preliminary data.</text>
</comment>
<dbReference type="InterPro" id="IPR035595">
    <property type="entry name" value="UDP_glycos_trans_CS"/>
</dbReference>
<dbReference type="FunFam" id="3.40.50.2000:FF:000019">
    <property type="entry name" value="Glycosyltransferase"/>
    <property type="match status" value="1"/>
</dbReference>
<sequence>MKHHHFLIISLPAQGHINPTLQLAKNLARGGTKVTFATTIRGLQRVQDSLPTLKGLSYATFSDGHDDEESLKHGGDFVGYMADLRRVGSQNLTEILHKFLDEGQPVTCLVYTILLPWAAAVARDMHVPSAFVSIQCATVFAIYHQFFNSHNGIHDDWNIESSVIIPKLPSFPSIDLPNFLLPDNPMHPLIVPIMREHIQELEKDTGSLVFLNTFQELENEAIKYLEDKMSVIAIGPLVPSAFLDCNDSTDKSFGGDLFIKNEDYFHWLDSKPEKSVVYVSFGSFVVMSKEQKVEILHGLMESKRPFLWVIRSSENEEEEEMKKVLENEVNTRDGIIVSWCSQMEVLSHKSIGCYVTHSGWNSTLESLVCGVPLIGCPHFADQSTNAKMVEEVWGSGIRARANGEVMIERNELKKYLEIVMGDGERGKEIRRNALKWRALAVEAVKDGGSTYNNLKTVLEKSGLDS</sequence>
<dbReference type="PANTHER" id="PTHR11926">
    <property type="entry name" value="GLUCOSYL/GLUCURONOSYL TRANSFERASES"/>
    <property type="match status" value="1"/>
</dbReference>
<dbReference type="PANTHER" id="PTHR11926:SF1534">
    <property type="entry name" value="GLYCOSYLTRANSFERASE"/>
    <property type="match status" value="1"/>
</dbReference>
<comment type="catalytic activity">
    <reaction evidence="5">
        <text>an anthocyanidin 3-O-beta-D-glucoside + UDP-alpha-D-glucose = an anthocyanidin 3,5-di-O-beta-D-glucoside + UDP + 2 H(+)</text>
        <dbReference type="Rhea" id="RHEA:35423"/>
        <dbReference type="ChEBI" id="CHEBI:15378"/>
        <dbReference type="ChEBI" id="CHEBI:16307"/>
        <dbReference type="ChEBI" id="CHEBI:57503"/>
        <dbReference type="ChEBI" id="CHEBI:58223"/>
        <dbReference type="ChEBI" id="CHEBI:58885"/>
        <dbReference type="EC" id="2.4.1.298"/>
    </reaction>
</comment>
<keyword evidence="7" id="KW-0328">Glycosyltransferase</keyword>
<evidence type="ECO:0000256" key="2">
    <source>
        <dbReference type="ARBA" id="ARBA00009995"/>
    </source>
</evidence>
<keyword evidence="10" id="KW-1185">Reference proteome</keyword>
<comment type="function">
    <text evidence="6">Catalyzes the glucosylation at the O-5 position of anthocyanidin 3-glucosides to form anthocyanidin 3,5-di-O-glucosides using UDP-glucose as sugar donor. Anthocyanidin 3,5-di-O-glucosides are molecules that are responsible for pigmentation. Also acts on anthocyanidin 3-O-(6-O-malonylglucoside). Much less active with hydroxycinnamoylglucose derivatives. No activity in the absence of the 3-O-glucoside group.</text>
</comment>
<dbReference type="AlphaFoldDB" id="A0AAV6WL30"/>